<sequence>MFKTIISRSTNYTSTLYRAQGRRLYSSASSEGSAVSEPAKRKTFAGIRGGLMGFFLGATLAGGYGFFYLVEQYQAASALVLSSVNELEKTATTIQTYVRKIDAVESQLEALQKSTVSRNEHEKLVLETRKLADTFTKDYLQVKAHLLKLEQDR</sequence>
<evidence type="ECO:0000313" key="2">
    <source>
        <dbReference type="EMBL" id="OLY82031.1"/>
    </source>
</evidence>
<gene>
    <name evidence="2" type="ORF">AYI68_g3854</name>
</gene>
<protein>
    <submittedName>
        <fullName evidence="2">Uncharacterized protein</fullName>
    </submittedName>
</protein>
<keyword evidence="3" id="KW-1185">Reference proteome</keyword>
<reference evidence="2 3" key="1">
    <citation type="journal article" date="2016" name="Mol. Biol. Evol.">
        <title>Genome-Wide Survey of Gut Fungi (Harpellales) Reveals the First Horizontally Transferred Ubiquitin Gene from a Mosquito Host.</title>
        <authorList>
            <person name="Wang Y."/>
            <person name="White M.M."/>
            <person name="Kvist S."/>
            <person name="Moncalvo J.M."/>
        </authorList>
    </citation>
    <scope>NUCLEOTIDE SEQUENCE [LARGE SCALE GENOMIC DNA]</scope>
    <source>
        <strain evidence="2 3">ALG-7-W6</strain>
    </source>
</reference>
<comment type="caution">
    <text evidence="2">The sequence shown here is derived from an EMBL/GenBank/DDBJ whole genome shotgun (WGS) entry which is preliminary data.</text>
</comment>
<keyword evidence="1" id="KW-0472">Membrane</keyword>
<dbReference type="PANTHER" id="PTHR37849:SF1">
    <property type="entry name" value="YALI0E11605P"/>
    <property type="match status" value="1"/>
</dbReference>
<keyword evidence="1" id="KW-0812">Transmembrane</keyword>
<dbReference type="PANTHER" id="PTHR37849">
    <property type="entry name" value="YALI0E11605P"/>
    <property type="match status" value="1"/>
</dbReference>
<dbReference type="AlphaFoldDB" id="A0A1R0GYQ5"/>
<evidence type="ECO:0000256" key="1">
    <source>
        <dbReference type="SAM" id="Phobius"/>
    </source>
</evidence>
<organism evidence="2 3">
    <name type="scientific">Smittium mucronatum</name>
    <dbReference type="NCBI Taxonomy" id="133383"/>
    <lineage>
        <taxon>Eukaryota</taxon>
        <taxon>Fungi</taxon>
        <taxon>Fungi incertae sedis</taxon>
        <taxon>Zoopagomycota</taxon>
        <taxon>Kickxellomycotina</taxon>
        <taxon>Harpellomycetes</taxon>
        <taxon>Harpellales</taxon>
        <taxon>Legeriomycetaceae</taxon>
        <taxon>Smittium</taxon>
    </lineage>
</organism>
<keyword evidence="1" id="KW-1133">Transmembrane helix</keyword>
<evidence type="ECO:0000313" key="3">
    <source>
        <dbReference type="Proteomes" id="UP000187455"/>
    </source>
</evidence>
<dbReference type="OrthoDB" id="5331396at2759"/>
<proteinExistence type="predicted"/>
<name>A0A1R0GYQ5_9FUNG</name>
<accession>A0A1R0GYQ5</accession>
<dbReference type="STRING" id="133383.A0A1R0GYQ5"/>
<feature type="transmembrane region" description="Helical" evidence="1">
    <location>
        <begin position="50"/>
        <end position="70"/>
    </location>
</feature>
<dbReference type="Proteomes" id="UP000187455">
    <property type="component" value="Unassembled WGS sequence"/>
</dbReference>
<dbReference type="EMBL" id="LSSL01001972">
    <property type="protein sequence ID" value="OLY82031.1"/>
    <property type="molecule type" value="Genomic_DNA"/>
</dbReference>